<dbReference type="RefSeq" id="XP_041538625.1">
    <property type="nucleotide sequence ID" value="XM_041684441.1"/>
</dbReference>
<evidence type="ECO:0000256" key="4">
    <source>
        <dbReference type="SAM" id="MobiDB-lite"/>
    </source>
</evidence>
<dbReference type="SFLD" id="SFLDS00036">
    <property type="entry name" value="Aromatic_Prenyltransferase"/>
    <property type="match status" value="1"/>
</dbReference>
<feature type="compositionally biased region" description="Basic and acidic residues" evidence="4">
    <location>
        <begin position="1"/>
        <end position="16"/>
    </location>
</feature>
<feature type="binding site" evidence="3">
    <location>
        <position position="117"/>
    </location>
    <ligand>
        <name>L-tryptophan</name>
        <dbReference type="ChEBI" id="CHEBI:57912"/>
    </ligand>
</feature>
<feature type="binding site" evidence="3">
    <location>
        <position position="290"/>
    </location>
    <ligand>
        <name>dimethylallyl diphosphate</name>
        <dbReference type="ChEBI" id="CHEBI:57623"/>
    </ligand>
</feature>
<reference evidence="6 7" key="1">
    <citation type="journal article" date="2016" name="DNA Res.">
        <title>Genome sequence of Aspergillus luchuensis NBRC 4314.</title>
        <authorList>
            <person name="Yamada O."/>
            <person name="Machida M."/>
            <person name="Hosoyama A."/>
            <person name="Goto M."/>
            <person name="Takahashi T."/>
            <person name="Futagami T."/>
            <person name="Yamagata Y."/>
            <person name="Takeuchi M."/>
            <person name="Kobayashi T."/>
            <person name="Koike H."/>
            <person name="Abe K."/>
            <person name="Asai K."/>
            <person name="Arita M."/>
            <person name="Fujita N."/>
            <person name="Fukuda K."/>
            <person name="Higa K."/>
            <person name="Horikawa H."/>
            <person name="Ishikawa T."/>
            <person name="Jinno K."/>
            <person name="Kato Y."/>
            <person name="Kirimura K."/>
            <person name="Mizutani O."/>
            <person name="Nakasone K."/>
            <person name="Sano M."/>
            <person name="Shiraishi Y."/>
            <person name="Tsukahara M."/>
            <person name="Gomi K."/>
        </authorList>
    </citation>
    <scope>NUCLEOTIDE SEQUENCE [LARGE SCALE GENOMIC DNA]</scope>
    <source>
        <strain evidence="6 7">RIB 2604</strain>
    </source>
</reference>
<name>A0A146F093_ASPKA</name>
<feature type="binding site" evidence="3">
    <location>
        <position position="221"/>
    </location>
    <ligand>
        <name>dimethylallyl diphosphate</name>
        <dbReference type="ChEBI" id="CHEBI:57623"/>
    </ligand>
</feature>
<dbReference type="GeneID" id="64956184"/>
<dbReference type="GO" id="GO:0009820">
    <property type="term" value="P:alkaloid metabolic process"/>
    <property type="evidence" value="ECO:0007669"/>
    <property type="project" value="InterPro"/>
</dbReference>
<dbReference type="InterPro" id="IPR033964">
    <property type="entry name" value="ABBA"/>
</dbReference>
<dbReference type="Pfam" id="PF11991">
    <property type="entry name" value="Trp_DMAT"/>
    <property type="match status" value="1"/>
</dbReference>
<dbReference type="Proteomes" id="UP000661280">
    <property type="component" value="Chromosome 1"/>
</dbReference>
<dbReference type="PIRSF" id="PIRSF000509">
    <property type="entry name" value="Trp_DMAT"/>
    <property type="match status" value="1"/>
</dbReference>
<feature type="binding site" evidence="3">
    <location>
        <position position="288"/>
    </location>
    <ligand>
        <name>dimethylallyl diphosphate</name>
        <dbReference type="ChEBI" id="CHEBI:57623"/>
    </ligand>
</feature>
<feature type="binding site" evidence="3">
    <location>
        <position position="435"/>
    </location>
    <ligand>
        <name>dimethylallyl diphosphate</name>
        <dbReference type="ChEBI" id="CHEBI:57623"/>
    </ligand>
</feature>
<feature type="binding site" evidence="3">
    <location>
        <position position="219"/>
    </location>
    <ligand>
        <name>dimethylallyl diphosphate</name>
        <dbReference type="ChEBI" id="CHEBI:57623"/>
    </ligand>
</feature>
<protein>
    <submittedName>
        <fullName evidence="6">Reverse prenyltransferase</fullName>
    </submittedName>
</protein>
<feature type="binding site" evidence="3">
    <location>
        <position position="131"/>
    </location>
    <ligand>
        <name>dimethylallyl diphosphate</name>
        <dbReference type="ChEBI" id="CHEBI:57623"/>
    </ligand>
</feature>
<evidence type="ECO:0000256" key="3">
    <source>
        <dbReference type="PIRSR" id="PIRSR000509-1"/>
    </source>
</evidence>
<dbReference type="KEGG" id="aluc:AKAW2_11905S"/>
<dbReference type="EMBL" id="AP024425">
    <property type="protein sequence ID" value="BCR94859.1"/>
    <property type="molecule type" value="Genomic_DNA"/>
</dbReference>
<dbReference type="PANTHER" id="PTHR40627">
    <property type="entry name" value="INDOLE PRENYLTRANSFERASE TDIB-RELATED"/>
    <property type="match status" value="1"/>
</dbReference>
<feature type="binding site" evidence="3">
    <location>
        <position position="431"/>
    </location>
    <ligand>
        <name>dimethylallyl diphosphate</name>
        <dbReference type="ChEBI" id="CHEBI:57623"/>
    </ligand>
</feature>
<accession>A0A146F093</accession>
<evidence type="ECO:0000313" key="5">
    <source>
        <dbReference type="EMBL" id="BCR94859.1"/>
    </source>
</evidence>
<dbReference type="OrthoDB" id="5392033at2759"/>
<dbReference type="AlphaFoldDB" id="A0A146F093"/>
<feature type="region of interest" description="Disordered" evidence="4">
    <location>
        <begin position="1"/>
        <end position="43"/>
    </location>
</feature>
<organism evidence="6 7">
    <name type="scientific">Aspergillus kawachii</name>
    <name type="common">White koji mold</name>
    <name type="synonym">Aspergillus awamori var. kawachi</name>
    <dbReference type="NCBI Taxonomy" id="1069201"/>
    <lineage>
        <taxon>Eukaryota</taxon>
        <taxon>Fungi</taxon>
        <taxon>Dikarya</taxon>
        <taxon>Ascomycota</taxon>
        <taxon>Pezizomycotina</taxon>
        <taxon>Eurotiomycetes</taxon>
        <taxon>Eurotiomycetidae</taxon>
        <taxon>Eurotiales</taxon>
        <taxon>Aspergillaceae</taxon>
        <taxon>Aspergillus</taxon>
        <taxon>Aspergillus subgen. Circumdati</taxon>
    </lineage>
</organism>
<evidence type="ECO:0000256" key="2">
    <source>
        <dbReference type="ARBA" id="ARBA00022679"/>
    </source>
</evidence>
<dbReference type="EMBL" id="BCWF01000006">
    <property type="protein sequence ID" value="GAT19638.1"/>
    <property type="molecule type" value="Genomic_DNA"/>
</dbReference>
<reference evidence="7" key="2">
    <citation type="submission" date="2016-02" db="EMBL/GenBank/DDBJ databases">
        <title>Genome sequencing of Aspergillus luchuensis NBRC 4314.</title>
        <authorList>
            <person name="Yamada O."/>
        </authorList>
    </citation>
    <scope>NUCLEOTIDE SEQUENCE [LARGE SCALE GENOMIC DNA]</scope>
    <source>
        <strain evidence="7">RIB 2604</strain>
    </source>
</reference>
<feature type="binding site" evidence="3">
    <location>
        <position position="292"/>
    </location>
    <ligand>
        <name>dimethylallyl diphosphate</name>
        <dbReference type="ChEBI" id="CHEBI:57623"/>
    </ligand>
</feature>
<comment type="similarity">
    <text evidence="1">Belongs to the tryptophan dimethylallyltransferase family.</text>
</comment>
<dbReference type="GO" id="GO:0016765">
    <property type="term" value="F:transferase activity, transferring alkyl or aryl (other than methyl) groups"/>
    <property type="evidence" value="ECO:0007669"/>
    <property type="project" value="InterPro"/>
</dbReference>
<dbReference type="NCBIfam" id="TIGR03429">
    <property type="entry name" value="arom_pren_DMATS"/>
    <property type="match status" value="1"/>
</dbReference>
<sequence>MASPFLRDEVSSHPKGVEASPPDDLPENQKANAGTDSQTTSKPWDTIVKYQTSTNGAESSWWRNIGPLLGRLLQLTGYSVPMQFEYLLFARNHIVPALGPYPQRWPSVMTYTDLPIEMSVNFQDHHASTVRVGIEPICEFAGTSSDRFNQTATERLVGRLSTLGGLDRMLYHHFVRDFGISETETLKVKQGEFERDSVQSMYNIGFTFERVGAASVDTKGYAFLRLKEKASGVPMQRLLRDSLNQLNVTAERRDSEAVQKVIDYMEEGGGFNEYTYLAWDFVDSAKSRIKVYGVLGDLRMEKVKEVWTMGGRLKDSATMQGLELVRRLWGFLEGNGQQGQHPSKAPILMWNYEIRPGRDEPIPKLYLPLLGRNDMFVAKTLARFFDSLGWADEARSYVANVQYLFPDEDLKQSARLHSWVSLAYTSQAGVYVSVYYHSSLA</sequence>
<dbReference type="VEuPathDB" id="FungiDB:ASPFODRAFT_77556"/>
<evidence type="ECO:0000313" key="7">
    <source>
        <dbReference type="Proteomes" id="UP000075230"/>
    </source>
</evidence>
<dbReference type="InterPro" id="IPR012148">
    <property type="entry name" value="ABBA_DMATS-like"/>
</dbReference>
<evidence type="ECO:0000313" key="8">
    <source>
        <dbReference type="Proteomes" id="UP000661280"/>
    </source>
</evidence>
<keyword evidence="2 6" id="KW-0808">Transferase</keyword>
<feature type="compositionally biased region" description="Polar residues" evidence="4">
    <location>
        <begin position="29"/>
        <end position="43"/>
    </location>
</feature>
<feature type="binding site" evidence="3">
    <location>
        <begin position="108"/>
        <end position="109"/>
    </location>
    <ligand>
        <name>L-tryptophan</name>
        <dbReference type="ChEBI" id="CHEBI:57912"/>
    </ligand>
</feature>
<proteinExistence type="inferred from homology"/>
<reference evidence="5" key="3">
    <citation type="submission" date="2021-01" db="EMBL/GenBank/DDBJ databases">
        <authorList>
            <consortium name="Aspergillus luchuensis mut. kawachii IFO 4304 genome sequencing consortium"/>
            <person name="Kazuki M."/>
            <person name="Futagami T."/>
        </authorList>
    </citation>
    <scope>NUCLEOTIDE SEQUENCE</scope>
    <source>
        <strain evidence="5">IFO 4308</strain>
    </source>
</reference>
<dbReference type="InterPro" id="IPR017795">
    <property type="entry name" value="ABBA_NscD-like"/>
</dbReference>
<dbReference type="SFLD" id="SFLDG01162">
    <property type="entry name" value="I"/>
    <property type="match status" value="1"/>
</dbReference>
<dbReference type="Proteomes" id="UP000075230">
    <property type="component" value="Unassembled WGS sequence"/>
</dbReference>
<reference evidence="5" key="4">
    <citation type="submission" date="2021-02" db="EMBL/GenBank/DDBJ databases">
        <title>Aspergillus luchuensis mut. kawachii IFO 4304 genome sequence.</title>
        <authorList>
            <person name="Mori K."/>
            <person name="Kadooka C."/>
            <person name="Goto M."/>
            <person name="Futagami T."/>
        </authorList>
    </citation>
    <scope>NUCLEOTIDE SEQUENCE</scope>
    <source>
        <strain evidence="5">IFO 4308</strain>
    </source>
</reference>
<gene>
    <name evidence="5" type="ORF">AKAW2_11905S</name>
    <name evidence="6" type="ORF">RIB2604_00602180</name>
</gene>
<dbReference type="CDD" id="cd13929">
    <property type="entry name" value="PT-DMATS_CymD"/>
    <property type="match status" value="1"/>
</dbReference>
<keyword evidence="8" id="KW-1185">Reference proteome</keyword>
<evidence type="ECO:0000313" key="6">
    <source>
        <dbReference type="EMBL" id="GAT19638.1"/>
    </source>
</evidence>
<dbReference type="PANTHER" id="PTHR40627:SF3">
    <property type="entry name" value="PRENYLTRANSFERASE ASQH2-RELATED"/>
    <property type="match status" value="1"/>
</dbReference>
<feature type="binding site" evidence="3">
    <location>
        <position position="366"/>
    </location>
    <ligand>
        <name>dimethylallyl diphosphate</name>
        <dbReference type="ChEBI" id="CHEBI:57623"/>
    </ligand>
</feature>
<evidence type="ECO:0000256" key="1">
    <source>
        <dbReference type="ARBA" id="ARBA00010209"/>
    </source>
</evidence>